<feature type="region of interest" description="Disordered" evidence="1">
    <location>
        <begin position="1"/>
        <end position="51"/>
    </location>
</feature>
<proteinExistence type="predicted"/>
<protein>
    <submittedName>
        <fullName evidence="2">Uncharacterized protein</fullName>
    </submittedName>
</protein>
<feature type="compositionally biased region" description="Basic and acidic residues" evidence="1">
    <location>
        <begin position="41"/>
        <end position="51"/>
    </location>
</feature>
<sequence length="51" mass="5158">MNNPSHTQTSSSPARPPAAADVPKPALPARGATPPAAREPSGGERERQAGN</sequence>
<feature type="compositionally biased region" description="Low complexity" evidence="1">
    <location>
        <begin position="17"/>
        <end position="29"/>
    </location>
</feature>
<dbReference type="EMBL" id="GBRH01172539">
    <property type="protein sequence ID" value="JAE25357.1"/>
    <property type="molecule type" value="Transcribed_RNA"/>
</dbReference>
<reference evidence="2" key="2">
    <citation type="journal article" date="2015" name="Data Brief">
        <title>Shoot transcriptome of the giant reed, Arundo donax.</title>
        <authorList>
            <person name="Barrero R.A."/>
            <person name="Guerrero F.D."/>
            <person name="Moolhuijzen P."/>
            <person name="Goolsby J.A."/>
            <person name="Tidwell J."/>
            <person name="Bellgard S.E."/>
            <person name="Bellgard M.I."/>
        </authorList>
    </citation>
    <scope>NUCLEOTIDE SEQUENCE</scope>
    <source>
        <tissue evidence="2">Shoot tissue taken approximately 20 cm above the soil surface</tissue>
    </source>
</reference>
<organism evidence="2">
    <name type="scientific">Arundo donax</name>
    <name type="common">Giant reed</name>
    <name type="synonym">Donax arundinaceus</name>
    <dbReference type="NCBI Taxonomy" id="35708"/>
    <lineage>
        <taxon>Eukaryota</taxon>
        <taxon>Viridiplantae</taxon>
        <taxon>Streptophyta</taxon>
        <taxon>Embryophyta</taxon>
        <taxon>Tracheophyta</taxon>
        <taxon>Spermatophyta</taxon>
        <taxon>Magnoliopsida</taxon>
        <taxon>Liliopsida</taxon>
        <taxon>Poales</taxon>
        <taxon>Poaceae</taxon>
        <taxon>PACMAD clade</taxon>
        <taxon>Arundinoideae</taxon>
        <taxon>Arundineae</taxon>
        <taxon>Arundo</taxon>
    </lineage>
</organism>
<evidence type="ECO:0000313" key="2">
    <source>
        <dbReference type="EMBL" id="JAE25357.1"/>
    </source>
</evidence>
<feature type="compositionally biased region" description="Polar residues" evidence="1">
    <location>
        <begin position="1"/>
        <end position="12"/>
    </location>
</feature>
<reference evidence="2" key="1">
    <citation type="submission" date="2014-09" db="EMBL/GenBank/DDBJ databases">
        <authorList>
            <person name="Magalhaes I.L.F."/>
            <person name="Oliveira U."/>
            <person name="Santos F.R."/>
            <person name="Vidigal T.H.D.A."/>
            <person name="Brescovit A.D."/>
            <person name="Santos A.J."/>
        </authorList>
    </citation>
    <scope>NUCLEOTIDE SEQUENCE</scope>
    <source>
        <tissue evidence="2">Shoot tissue taken approximately 20 cm above the soil surface</tissue>
    </source>
</reference>
<accession>A0A0A9GLI6</accession>
<dbReference type="AlphaFoldDB" id="A0A0A9GLI6"/>
<evidence type="ECO:0000256" key="1">
    <source>
        <dbReference type="SAM" id="MobiDB-lite"/>
    </source>
</evidence>
<name>A0A0A9GLI6_ARUDO</name>